<feature type="coiled-coil region" evidence="1">
    <location>
        <begin position="259"/>
        <end position="286"/>
    </location>
</feature>
<evidence type="ECO:0000259" key="3">
    <source>
        <dbReference type="Pfam" id="PF12770"/>
    </source>
</evidence>
<dbReference type="InterPro" id="IPR019734">
    <property type="entry name" value="TPR_rpt"/>
</dbReference>
<evidence type="ECO:0000256" key="1">
    <source>
        <dbReference type="SAM" id="Coils"/>
    </source>
</evidence>
<dbReference type="InterPro" id="IPR011990">
    <property type="entry name" value="TPR-like_helical_dom_sf"/>
</dbReference>
<evidence type="ECO:0000313" key="5">
    <source>
        <dbReference type="Proteomes" id="UP001596978"/>
    </source>
</evidence>
<evidence type="ECO:0000313" key="4">
    <source>
        <dbReference type="EMBL" id="MFD0861106.1"/>
    </source>
</evidence>
<dbReference type="EMBL" id="JBHTJH010000003">
    <property type="protein sequence ID" value="MFD0861106.1"/>
    <property type="molecule type" value="Genomic_DNA"/>
</dbReference>
<dbReference type="PANTHER" id="PTHR10098">
    <property type="entry name" value="RAPSYN-RELATED"/>
    <property type="match status" value="1"/>
</dbReference>
<protein>
    <submittedName>
        <fullName evidence="4">CHAT domain-containing protein</fullName>
    </submittedName>
</protein>
<keyword evidence="2" id="KW-1133">Transmembrane helix</keyword>
<accession>A0ABW3CWP3</accession>
<dbReference type="SMART" id="SM00028">
    <property type="entry name" value="TPR"/>
    <property type="match status" value="5"/>
</dbReference>
<gene>
    <name evidence="4" type="ORF">ACFQ1M_02710</name>
</gene>
<dbReference type="RefSeq" id="WP_386403496.1">
    <property type="nucleotide sequence ID" value="NZ_JBHTJH010000003.1"/>
</dbReference>
<dbReference type="SUPFAM" id="SSF48452">
    <property type="entry name" value="TPR-like"/>
    <property type="match status" value="1"/>
</dbReference>
<dbReference type="Pfam" id="PF12770">
    <property type="entry name" value="CHAT"/>
    <property type="match status" value="1"/>
</dbReference>
<keyword evidence="2" id="KW-0472">Membrane</keyword>
<evidence type="ECO:0000256" key="2">
    <source>
        <dbReference type="SAM" id="Phobius"/>
    </source>
</evidence>
<dbReference type="Gene3D" id="1.25.40.10">
    <property type="entry name" value="Tetratricopeptide repeat domain"/>
    <property type="match status" value="2"/>
</dbReference>
<keyword evidence="2" id="KW-0812">Transmembrane</keyword>
<proteinExistence type="predicted"/>
<feature type="transmembrane region" description="Helical" evidence="2">
    <location>
        <begin position="828"/>
        <end position="846"/>
    </location>
</feature>
<feature type="domain" description="CHAT" evidence="3">
    <location>
        <begin position="569"/>
        <end position="820"/>
    </location>
</feature>
<reference evidence="5" key="1">
    <citation type="journal article" date="2019" name="Int. J. Syst. Evol. Microbiol.">
        <title>The Global Catalogue of Microorganisms (GCM) 10K type strain sequencing project: providing services to taxonomists for standard genome sequencing and annotation.</title>
        <authorList>
            <consortium name="The Broad Institute Genomics Platform"/>
            <consortium name="The Broad Institute Genome Sequencing Center for Infectious Disease"/>
            <person name="Wu L."/>
            <person name="Ma J."/>
        </authorList>
    </citation>
    <scope>NUCLEOTIDE SEQUENCE [LARGE SCALE GENOMIC DNA]</scope>
    <source>
        <strain evidence="5">CCUG 62952</strain>
    </source>
</reference>
<name>A0ABW3CWP3_9FLAO</name>
<keyword evidence="1" id="KW-0175">Coiled coil</keyword>
<dbReference type="Proteomes" id="UP001596978">
    <property type="component" value="Unassembled WGS sequence"/>
</dbReference>
<dbReference type="InterPro" id="IPR024983">
    <property type="entry name" value="CHAT_dom"/>
</dbReference>
<keyword evidence="5" id="KW-1185">Reference proteome</keyword>
<sequence>MNIAKQEDDLAKYLYAVLDEFQQHPSLEGIDFLIRAEQSLWRKPKNKNELLAMVFLWCNKGYYQRQFGQSLKAISSYEKASQLYDKERLEGYDIIEFCKKPLGNLYTQIGDYGQAESTIKQYLLQAEKERNIPHIISGTNNLAIVYQSRGQFSLAIDLLNAVIDRYPKKAGANGDLFNNLAVNYIAINEYGKAVSNATKAVEIYKEFDSTTTKLVNAYKNLSLASVHQGRMNKAAVYFNAAADIALNSLEIAPRELAKIRLEEATILMAQNRLEEAKQRLHSALKILIPKIEETFPDPSLLYPETTLVDILDFYAQLFRNEQEYEKALQAYDLSFVVEDLLREQHGYEASKFIQQINNRNRSERCIAILFEFLNEQIGWEDRALHYAEKSKSILLREQLLRDHTIAQLRDEKLVQENILLSQRLANVNNALILEQLKGDMANLSRIQELLQSKNEVALRIKEFNETLRSEFPSMKDQFDISQLKTKIKEDDLIFIEYFFGRDAIYQFVVDERMTRIQKIERTAELEHNLQQFIRYFDKASNITNDIVGFKNASFSIYKQLLVNSFTNKHKLIIIPDGILSFIPFEVLLTQVTDELQFEALPYILKEHQIIYNYSANFYLDEAKGRVNKDEVLGVFPVFENTNQPLMHSLNEAKMIANEMHGRFLRREEASKQHFERLARSFDILHLSTHANAGSNSIPASIQFFDQTLLLPELQAIEMNPKLVVLSACETGIGKLEKGEGPMSIARGFKASGAENLLFSLWKVNDMTTAQWMGKFYRSYARSHSANSSAHQSKLAYLSDETISNAKKSPYYWGSFVFYGQIEPQNNKLIWVISLGIILIMVILWLISNKNGFASKVFKR</sequence>
<feature type="coiled-coil region" evidence="1">
    <location>
        <begin position="433"/>
        <end position="466"/>
    </location>
</feature>
<organism evidence="4 5">
    <name type="scientific">Sungkyunkwania multivorans</name>
    <dbReference type="NCBI Taxonomy" id="1173618"/>
    <lineage>
        <taxon>Bacteria</taxon>
        <taxon>Pseudomonadati</taxon>
        <taxon>Bacteroidota</taxon>
        <taxon>Flavobacteriia</taxon>
        <taxon>Flavobacteriales</taxon>
        <taxon>Flavobacteriaceae</taxon>
        <taxon>Sungkyunkwania</taxon>
    </lineage>
</organism>
<comment type="caution">
    <text evidence="4">The sequence shown here is derived from an EMBL/GenBank/DDBJ whole genome shotgun (WGS) entry which is preliminary data.</text>
</comment>